<dbReference type="OrthoDB" id="3352408at2759"/>
<reference evidence="2 3" key="1">
    <citation type="submission" date="2019-09" db="EMBL/GenBank/DDBJ databases">
        <title>A chromosome-level genome assembly of the Chinese tupelo Nyssa sinensis.</title>
        <authorList>
            <person name="Yang X."/>
            <person name="Kang M."/>
            <person name="Yang Y."/>
            <person name="Xiong H."/>
            <person name="Wang M."/>
            <person name="Zhang Z."/>
            <person name="Wang Z."/>
            <person name="Wu H."/>
            <person name="Ma T."/>
            <person name="Liu J."/>
            <person name="Xi Z."/>
        </authorList>
    </citation>
    <scope>NUCLEOTIDE SEQUENCE [LARGE SCALE GENOMIC DNA]</scope>
    <source>
        <strain evidence="2">J267</strain>
        <tissue evidence="2">Leaf</tissue>
    </source>
</reference>
<dbReference type="SUPFAM" id="SSF81665">
    <property type="entry name" value="Calcium ATPase, transmembrane domain M"/>
    <property type="match status" value="1"/>
</dbReference>
<dbReference type="EMBL" id="CM018050">
    <property type="protein sequence ID" value="KAA8517890.1"/>
    <property type="molecule type" value="Genomic_DNA"/>
</dbReference>
<dbReference type="AlphaFoldDB" id="A0A5J4ZH65"/>
<gene>
    <name evidence="2" type="ORF">F0562_015364</name>
</gene>
<dbReference type="PANTHER" id="PTHR24093">
    <property type="entry name" value="CATION TRANSPORTING ATPASE"/>
    <property type="match status" value="1"/>
</dbReference>
<dbReference type="Proteomes" id="UP000325577">
    <property type="component" value="Linkage Group LG7"/>
</dbReference>
<dbReference type="GO" id="GO:0005886">
    <property type="term" value="C:plasma membrane"/>
    <property type="evidence" value="ECO:0007669"/>
    <property type="project" value="TreeGrafter"/>
</dbReference>
<sequence length="309" mass="35046">MNARGLDGHFGLRILSFCLRKKPEVFSSDFERFRFQFESLKLLDETISLEYGNSDLIFELGVQYVEHQNSNVALKYVEHFVDAMGGSILRDRILLAFAQRKSFGPLRSPPQVDIDKVVWQQLMDENGNTEFNGNRTKVDDVINGVVGIIAAVVTNVVSIPEGLSLAVTITLAYSVKKMMGDQAMVQKLSAFETIGSATTISTDKTGCAMVAMTRSARKRETLGERPGSFNRGRRDHPLRRWWHGWETIWHRLVRSNGWIGKLTREFQPREKESSLEEVVAWLGNHLASACKVEWLDWEADQAEHMVTPT</sequence>
<dbReference type="PANTHER" id="PTHR24093:SF434">
    <property type="entry name" value="CALCIUM-TRANSPORTING ATPASE 13, PLASMA MEMBRANE-TYPE-RELATED"/>
    <property type="match status" value="1"/>
</dbReference>
<organism evidence="2 3">
    <name type="scientific">Nyssa sinensis</name>
    <dbReference type="NCBI Taxonomy" id="561372"/>
    <lineage>
        <taxon>Eukaryota</taxon>
        <taxon>Viridiplantae</taxon>
        <taxon>Streptophyta</taxon>
        <taxon>Embryophyta</taxon>
        <taxon>Tracheophyta</taxon>
        <taxon>Spermatophyta</taxon>
        <taxon>Magnoliopsida</taxon>
        <taxon>eudicotyledons</taxon>
        <taxon>Gunneridae</taxon>
        <taxon>Pentapetalae</taxon>
        <taxon>asterids</taxon>
        <taxon>Cornales</taxon>
        <taxon>Nyssaceae</taxon>
        <taxon>Nyssa</taxon>
    </lineage>
</organism>
<name>A0A5J4ZH65_9ASTE</name>
<keyword evidence="1" id="KW-0460">Magnesium</keyword>
<dbReference type="InterPro" id="IPR023298">
    <property type="entry name" value="ATPase_P-typ_TM_dom_sf"/>
</dbReference>
<evidence type="ECO:0000313" key="2">
    <source>
        <dbReference type="EMBL" id="KAA8517890.1"/>
    </source>
</evidence>
<dbReference type="GO" id="GO:0005388">
    <property type="term" value="F:P-type calcium transporter activity"/>
    <property type="evidence" value="ECO:0007669"/>
    <property type="project" value="TreeGrafter"/>
</dbReference>
<keyword evidence="3" id="KW-1185">Reference proteome</keyword>
<evidence type="ECO:0000256" key="1">
    <source>
        <dbReference type="ARBA" id="ARBA00022842"/>
    </source>
</evidence>
<protein>
    <submittedName>
        <fullName evidence="2">Uncharacterized protein</fullName>
    </submittedName>
</protein>
<dbReference type="Gene3D" id="1.20.1110.10">
    <property type="entry name" value="Calcium-transporting ATPase, transmembrane domain"/>
    <property type="match status" value="1"/>
</dbReference>
<proteinExistence type="predicted"/>
<accession>A0A5J4ZH65</accession>
<evidence type="ECO:0000313" key="3">
    <source>
        <dbReference type="Proteomes" id="UP000325577"/>
    </source>
</evidence>